<dbReference type="EMBL" id="JBBMES010000002">
    <property type="protein sequence ID" value="MEQ2534117.1"/>
    <property type="molecule type" value="Genomic_DNA"/>
</dbReference>
<evidence type="ECO:0000313" key="3">
    <source>
        <dbReference type="Proteomes" id="UP001480973"/>
    </source>
</evidence>
<dbReference type="SUPFAM" id="SSF47413">
    <property type="entry name" value="lambda repressor-like DNA-binding domains"/>
    <property type="match status" value="1"/>
</dbReference>
<proteinExistence type="predicted"/>
<comment type="caution">
    <text evidence="2">The sequence shown here is derived from an EMBL/GenBank/DDBJ whole genome shotgun (WGS) entry which is preliminary data.</text>
</comment>
<protein>
    <submittedName>
        <fullName evidence="2">Helix-turn-helix transcriptional regulator</fullName>
    </submittedName>
</protein>
<evidence type="ECO:0000313" key="2">
    <source>
        <dbReference type="EMBL" id="MEQ2534117.1"/>
    </source>
</evidence>
<dbReference type="InterPro" id="IPR010982">
    <property type="entry name" value="Lambda_DNA-bd_dom_sf"/>
</dbReference>
<name>A0ABV1GLA7_9FIRM</name>
<reference evidence="2 3" key="1">
    <citation type="submission" date="2024-03" db="EMBL/GenBank/DDBJ databases">
        <title>Human intestinal bacterial collection.</title>
        <authorList>
            <person name="Pauvert C."/>
            <person name="Hitch T.C.A."/>
            <person name="Clavel T."/>
        </authorList>
    </citation>
    <scope>NUCLEOTIDE SEQUENCE [LARGE SCALE GENOMIC DNA]</scope>
    <source>
        <strain evidence="2 3">CLA-JM-H10</strain>
    </source>
</reference>
<dbReference type="Pfam" id="PF12844">
    <property type="entry name" value="HTH_19"/>
    <property type="match status" value="1"/>
</dbReference>
<dbReference type="InterPro" id="IPR001387">
    <property type="entry name" value="Cro/C1-type_HTH"/>
</dbReference>
<dbReference type="Gene3D" id="1.10.260.40">
    <property type="entry name" value="lambda repressor-like DNA-binding domains"/>
    <property type="match status" value="1"/>
</dbReference>
<dbReference type="CDD" id="cd00093">
    <property type="entry name" value="HTH_XRE"/>
    <property type="match status" value="1"/>
</dbReference>
<sequence>MMQKIKQDISLGNNIRTLRKQSHLTQEQIVARMQLQGIEISRSSYSQIECGTYNIRVSELIALANIFNVDFNAFFVNLQNKNTQQ</sequence>
<accession>A0ABV1GLA7</accession>
<dbReference type="PROSITE" id="PS50943">
    <property type="entry name" value="HTH_CROC1"/>
    <property type="match status" value="1"/>
</dbReference>
<dbReference type="SMART" id="SM00530">
    <property type="entry name" value="HTH_XRE"/>
    <property type="match status" value="1"/>
</dbReference>
<evidence type="ECO:0000259" key="1">
    <source>
        <dbReference type="PROSITE" id="PS50943"/>
    </source>
</evidence>
<gene>
    <name evidence="2" type="ORF">WMO38_03205</name>
</gene>
<organism evidence="2 3">
    <name type="scientific">Lachnospira intestinalis</name>
    <dbReference type="NCBI Taxonomy" id="3133158"/>
    <lineage>
        <taxon>Bacteria</taxon>
        <taxon>Bacillati</taxon>
        <taxon>Bacillota</taxon>
        <taxon>Clostridia</taxon>
        <taxon>Lachnospirales</taxon>
        <taxon>Lachnospiraceae</taxon>
        <taxon>Lachnospira</taxon>
    </lineage>
</organism>
<feature type="domain" description="HTH cro/C1-type" evidence="1">
    <location>
        <begin position="15"/>
        <end position="74"/>
    </location>
</feature>
<dbReference type="Proteomes" id="UP001480973">
    <property type="component" value="Unassembled WGS sequence"/>
</dbReference>
<keyword evidence="3" id="KW-1185">Reference proteome</keyword>